<keyword evidence="15" id="KW-1017">Isopeptide bond</keyword>
<evidence type="ECO:0000256" key="3">
    <source>
        <dbReference type="ARBA" id="ARBA00022553"/>
    </source>
</evidence>
<name>A0A6C0T8J0_9PAPI</name>
<dbReference type="Gene3D" id="1.10.10.510">
    <property type="entry name" value="Zinc finger, large T-antigen D1 domain"/>
    <property type="match status" value="1"/>
</dbReference>
<keyword evidence="10 15" id="KW-0238">DNA-binding</keyword>
<feature type="region of interest" description="Disordered" evidence="17">
    <location>
        <begin position="574"/>
        <end position="595"/>
    </location>
</feature>
<dbReference type="GO" id="GO:0016817">
    <property type="term" value="F:hydrolase activity, acting on acid anhydrides"/>
    <property type="evidence" value="ECO:0007669"/>
    <property type="project" value="InterPro"/>
</dbReference>
<dbReference type="InterPro" id="IPR046832">
    <property type="entry name" value="PPV_E1_DBD"/>
</dbReference>
<keyword evidence="2 15" id="KW-0244">Early protein</keyword>
<keyword evidence="4 15" id="KW-1048">Host nucleus</keyword>
<keyword evidence="15" id="KW-0832">Ubl conjugation</keyword>
<dbReference type="InterPro" id="IPR027417">
    <property type="entry name" value="P-loop_NTPase"/>
</dbReference>
<keyword evidence="5 15" id="KW-0235">DNA replication</keyword>
<dbReference type="GO" id="GO:0003677">
    <property type="term" value="F:DNA binding"/>
    <property type="evidence" value="ECO:0007669"/>
    <property type="project" value="UniProtKB-UniRule"/>
</dbReference>
<dbReference type="GO" id="GO:0006260">
    <property type="term" value="P:DNA replication"/>
    <property type="evidence" value="ECO:0007669"/>
    <property type="project" value="UniProtKB-UniRule"/>
</dbReference>
<comment type="PTM">
    <text evidence="15">Sumoylated.</text>
</comment>
<keyword evidence="8 15" id="KW-0347">Helicase</keyword>
<evidence type="ECO:0000256" key="16">
    <source>
        <dbReference type="PIRNR" id="PIRNR003383"/>
    </source>
</evidence>
<dbReference type="SUPFAM" id="SSF55464">
    <property type="entry name" value="Origin of replication-binding domain, RBD-like"/>
    <property type="match status" value="1"/>
</dbReference>
<feature type="short sequence motif" description="Nuclear localization signal" evidence="15">
    <location>
        <begin position="76"/>
        <end position="78"/>
    </location>
</feature>
<evidence type="ECO:0000256" key="6">
    <source>
        <dbReference type="ARBA" id="ARBA00022741"/>
    </source>
</evidence>
<evidence type="ECO:0000256" key="17">
    <source>
        <dbReference type="SAM" id="MobiDB-lite"/>
    </source>
</evidence>
<dbReference type="HAMAP" id="MF_04000">
    <property type="entry name" value="PPV_E1"/>
    <property type="match status" value="1"/>
</dbReference>
<evidence type="ECO:0000256" key="1">
    <source>
        <dbReference type="ARBA" id="ARBA00004147"/>
    </source>
</evidence>
<dbReference type="EMBL" id="MN535764">
    <property type="protein sequence ID" value="QIA98995.1"/>
    <property type="molecule type" value="Genomic_DNA"/>
</dbReference>
<comment type="subcellular location">
    <subcellularLocation>
        <location evidence="1 15">Host nucleus</location>
    </subcellularLocation>
</comment>
<feature type="modified residue" description="Phosphoserine; by host" evidence="15">
    <location>
        <position position="92"/>
    </location>
</feature>
<dbReference type="Pfam" id="PF20450">
    <property type="entry name" value="PPV_E1_DBD"/>
    <property type="match status" value="1"/>
</dbReference>
<dbReference type="InterPro" id="IPR046935">
    <property type="entry name" value="PPV_E1_DBD_sf"/>
</dbReference>
<comment type="catalytic activity">
    <reaction evidence="12 15">
        <text>Couples ATP hydrolysis with the unwinding of duplex DNA by translocating in the 3'-5' direction.</text>
        <dbReference type="EC" id="5.6.2.4"/>
    </reaction>
</comment>
<evidence type="ECO:0000256" key="8">
    <source>
        <dbReference type="ARBA" id="ARBA00022806"/>
    </source>
</evidence>
<evidence type="ECO:0000256" key="13">
    <source>
        <dbReference type="ARBA" id="ARBA00048988"/>
    </source>
</evidence>
<dbReference type="Pfam" id="PF00524">
    <property type="entry name" value="PPV_E1_N"/>
    <property type="match status" value="1"/>
</dbReference>
<keyword evidence="6 15" id="KW-0547">Nucleotide-binding</keyword>
<evidence type="ECO:0000256" key="7">
    <source>
        <dbReference type="ARBA" id="ARBA00022801"/>
    </source>
</evidence>
<dbReference type="PIRSF" id="PIRSF003383">
    <property type="entry name" value="Rep_E1_papillomaV"/>
    <property type="match status" value="1"/>
</dbReference>
<evidence type="ECO:0000256" key="12">
    <source>
        <dbReference type="ARBA" id="ARBA00034617"/>
    </source>
</evidence>
<protein>
    <recommendedName>
        <fullName evidence="15 16">Replication protein E1</fullName>
        <ecNumber evidence="15 16">5.6.2.4</ecNumber>
    </recommendedName>
    <alternativeName>
        <fullName evidence="15">ATP-dependent helicase E1</fullName>
    </alternativeName>
    <alternativeName>
        <fullName evidence="15">DNA 3'-5' helicase E1</fullName>
    </alternativeName>
</protein>
<dbReference type="Gene3D" id="3.40.1310.10">
    <property type="match status" value="1"/>
</dbReference>
<dbReference type="InterPro" id="IPR001177">
    <property type="entry name" value="PPV_DNA_helicase_E1_C"/>
</dbReference>
<comment type="similarity">
    <text evidence="15 16">Belongs to the papillomaviridae E1 protein family.</text>
</comment>
<reference evidence="19" key="1">
    <citation type="submission" date="2019-10" db="EMBL/GenBank/DDBJ databases">
        <title>The Characterization of Two Novel Neotropical Primate Papillomaviruses Support the Ancient Intrahost Viral Diversity Model.</title>
        <authorList>
            <person name="D'arc M."/>
            <person name="Moreira F.R.R."/>
            <person name="Dias C.A."/>
            <person name="Souza A.R."/>
            <person name="Soares M.A."/>
            <person name="Tavares M."/>
            <person name="Santos A.F.A."/>
        </authorList>
    </citation>
    <scope>NUCLEOTIDE SEQUENCE</scope>
</reference>
<evidence type="ECO:0000256" key="10">
    <source>
        <dbReference type="ARBA" id="ARBA00023125"/>
    </source>
</evidence>
<keyword evidence="7 15" id="KW-0378">Hydrolase</keyword>
<evidence type="ECO:0000256" key="4">
    <source>
        <dbReference type="ARBA" id="ARBA00022562"/>
    </source>
</evidence>
<comment type="function">
    <text evidence="14 15">ATP-dependent DNA 3'-5' helicase required for initiation of viral DNA replication. It forms a complex with the viral E2 protein. The E1-E2 complex binds to the replication origin which contains binding sites for both proteins. During the initial step, a dimer of E1 interacts with a dimer of protein E2 leading to a complex that binds the viral origin of replication with high specificity. Then, a second dimer of E1 displaces the E2 dimer in an ATP-dependent manner to form the E1 tetramer. Following this, two E1 monomers are added to each half of the site, which results in the formation of two E1 trimers on the viral ori. Subsequently, two hexamers will be created. The double hexamer acts as a bi-directional helicase machinery and unwinds the viral DNA and then recruits the host DNA polymerase to start replication.</text>
</comment>
<evidence type="ECO:0000259" key="18">
    <source>
        <dbReference type="PROSITE" id="PS51206"/>
    </source>
</evidence>
<proteinExistence type="inferred from homology"/>
<evidence type="ECO:0000256" key="5">
    <source>
        <dbReference type="ARBA" id="ARBA00022705"/>
    </source>
</evidence>
<dbReference type="GO" id="GO:0005524">
    <property type="term" value="F:ATP binding"/>
    <property type="evidence" value="ECO:0007669"/>
    <property type="project" value="UniProtKB-UniRule"/>
</dbReference>
<dbReference type="SUPFAM" id="SSF52540">
    <property type="entry name" value="P-loop containing nucleoside triphosphate hydrolases"/>
    <property type="match status" value="1"/>
</dbReference>
<dbReference type="EC" id="5.6.2.4" evidence="15 16"/>
<sequence>MGDKKGIKNLDDWFIVREADVDDSLETVDSFENLFENSGSDISDLIDDSVIEQGNSLALFREQNEACDAAIVKLLKRKQTPSPKLETVATLSPRLASVSISSSGHKTKRKLFDDSGIVVENEIEDRHGNQVETDNASVLAPSVPEPVAILRSSNKTATLFAKFKESFDVSFNEITRVYKNEKSTCVSWVVAVIQQHENILEAAYVVLQQHTVFVQMIMNGFNALYLMEFKVPKSKTTVRNLFSTVLNVNEGLLLLNPPKVKSTPVALYFWKRSLSTASKTYGEFPDWVQQQTLVNHQFGSEAENFELAQMIQWAYDNDMVEEGSIAYHYASIANEDKNAMAWVKSNNNAKYVRDCAYMVQIIKRQEMKEMSMNAWINKCCNSVTEQEGDWKLICNFLKYQGINVVAFLGALRAFLKCTPKRQCIVLHGPSDTGKSMLAYSLIHFLQGKVISYANSQSHFWLQPLRDCKVALLDDATYPCWQYIDVYMRTALDGHPISMDAKHKNPFQMKVPPLLITTNVDVKADQCFLYLHSRVQTFEFPNKLPLDEEGNCEYRVTDVHWKFFFRKLAKQLDLTPDDGEPDRPLRFDTRGLTPDL</sequence>
<dbReference type="InterPro" id="IPR014000">
    <property type="entry name" value="PPV_DNA_helicase_E1_N"/>
</dbReference>
<keyword evidence="3 15" id="KW-0597">Phosphoprotein</keyword>
<dbReference type="InterPro" id="IPR037102">
    <property type="entry name" value="Znf_lg_T-Ag_D1_dom_sf"/>
</dbReference>
<dbReference type="InterPro" id="IPR016393">
    <property type="entry name" value="Rep_E1_papillomaV"/>
</dbReference>
<dbReference type="PROSITE" id="PS51206">
    <property type="entry name" value="SF3_HELICASE_1"/>
    <property type="match status" value="1"/>
</dbReference>
<evidence type="ECO:0000256" key="11">
    <source>
        <dbReference type="ARBA" id="ARBA00023235"/>
    </source>
</evidence>
<accession>A0A6C0T8J0</accession>
<gene>
    <name evidence="15 19" type="primary">E1</name>
</gene>
<comment type="caution">
    <text evidence="15">Lacks conserved residue(s) required for the propagation of feature annotation.</text>
</comment>
<feature type="modified residue" description="Phosphoserine; by host" evidence="15">
    <location>
        <position position="82"/>
    </location>
</feature>
<comment type="catalytic activity">
    <reaction evidence="13 15 16">
        <text>ATP + H2O = ADP + phosphate + H(+)</text>
        <dbReference type="Rhea" id="RHEA:13065"/>
        <dbReference type="ChEBI" id="CHEBI:15377"/>
        <dbReference type="ChEBI" id="CHEBI:15378"/>
        <dbReference type="ChEBI" id="CHEBI:30616"/>
        <dbReference type="ChEBI" id="CHEBI:43474"/>
        <dbReference type="ChEBI" id="CHEBI:456216"/>
        <dbReference type="EC" id="5.6.2.4"/>
    </reaction>
</comment>
<dbReference type="GO" id="GO:0042025">
    <property type="term" value="C:host cell nucleus"/>
    <property type="evidence" value="ECO:0007669"/>
    <property type="project" value="UniProtKB-SubCell"/>
</dbReference>
<feature type="domain" description="SF3 helicase" evidence="18">
    <location>
        <begin position="388"/>
        <end position="552"/>
    </location>
</feature>
<comment type="subunit">
    <text evidence="15">Can form hexamers. Interacts with E2 protein; this interaction increases E1 DNA binding specificity. Interacts with host DNA polymerase subunit POLA2. Interacts with host single stranded DNA-binding protein RPA1. Interacts with host TOP1; this interaction stimulates the enzymatic activity of TOP1.</text>
</comment>
<comment type="function">
    <text evidence="16">ATP-dependent DNA helicase required for initiation of viral DNA replication. It forms a complex with the viral E2 protein. The E1-E2 complex binds to the replication origin which contains binding sites for both proteins.</text>
</comment>
<dbReference type="InterPro" id="IPR014015">
    <property type="entry name" value="Helicase_SF3_DNA-vir"/>
</dbReference>
<dbReference type="Pfam" id="PF00519">
    <property type="entry name" value="PPV_E1_C"/>
    <property type="match status" value="1"/>
</dbReference>
<feature type="short sequence motif" description="Nuclear export signal" evidence="15">
    <location>
        <begin position="91"/>
        <end position="100"/>
    </location>
</feature>
<evidence type="ECO:0000256" key="15">
    <source>
        <dbReference type="HAMAP-Rule" id="MF_04000"/>
    </source>
</evidence>
<keyword evidence="11 15" id="KW-0413">Isomerase</keyword>
<feature type="binding site" evidence="15">
    <location>
        <begin position="428"/>
        <end position="435"/>
    </location>
    <ligand>
        <name>ATP</name>
        <dbReference type="ChEBI" id="CHEBI:30616"/>
    </ligand>
</feature>
<dbReference type="Proteomes" id="UP001231605">
    <property type="component" value="Segment"/>
</dbReference>
<evidence type="ECO:0000313" key="19">
    <source>
        <dbReference type="EMBL" id="QIA98995.1"/>
    </source>
</evidence>
<evidence type="ECO:0000256" key="2">
    <source>
        <dbReference type="ARBA" id="ARBA00022518"/>
    </source>
</evidence>
<organism evidence="19">
    <name type="scientific">Callithrix penicillata papillomavirus type 2</name>
    <dbReference type="NCBI Taxonomy" id="2704504"/>
    <lineage>
        <taxon>Viruses</taxon>
        <taxon>Monodnaviria</taxon>
        <taxon>Shotokuvirae</taxon>
        <taxon>Cossaviricota</taxon>
        <taxon>Papovaviricetes</taxon>
        <taxon>Zurhausenvirales</taxon>
        <taxon>Papillomaviridae</taxon>
        <taxon>primate papillomaviruses</taxon>
    </lineage>
</organism>
<evidence type="ECO:0000256" key="14">
    <source>
        <dbReference type="ARBA" id="ARBA00093297"/>
    </source>
</evidence>
<comment type="PTM">
    <text evidence="15">Phosphorylated.</text>
</comment>
<evidence type="ECO:0000256" key="9">
    <source>
        <dbReference type="ARBA" id="ARBA00022840"/>
    </source>
</evidence>
<dbReference type="Gene3D" id="3.40.50.300">
    <property type="entry name" value="P-loop containing nucleotide triphosphate hydrolases"/>
    <property type="match status" value="1"/>
</dbReference>
<keyword evidence="9 15" id="KW-0067">ATP-binding</keyword>
<dbReference type="GO" id="GO:0043138">
    <property type="term" value="F:3'-5' DNA helicase activity"/>
    <property type="evidence" value="ECO:0007669"/>
    <property type="project" value="UniProtKB-UniRule"/>
</dbReference>
<feature type="cross-link" description="Glycyl lysine isopeptide (Lys-Gly) (interchain with G-Cter in SUMO)" evidence="15">
    <location>
        <position position="509"/>
    </location>
</feature>